<dbReference type="EMBL" id="JACJVP010000041">
    <property type="protein sequence ID" value="MBB6673759.1"/>
    <property type="molecule type" value="Genomic_DNA"/>
</dbReference>
<reference evidence="2 3" key="1">
    <citation type="submission" date="2020-08" db="EMBL/GenBank/DDBJ databases">
        <title>Cohnella phylogeny.</title>
        <authorList>
            <person name="Dunlap C."/>
        </authorList>
    </citation>
    <scope>NUCLEOTIDE SEQUENCE [LARGE SCALE GENOMIC DNA]</scope>
    <source>
        <strain evidence="2 3">DSM 28246</strain>
    </source>
</reference>
<dbReference type="Gene3D" id="1.10.1200.10">
    <property type="entry name" value="ACP-like"/>
    <property type="match status" value="1"/>
</dbReference>
<dbReference type="AlphaFoldDB" id="A0A7X0RX72"/>
<dbReference type="PROSITE" id="PS50075">
    <property type="entry name" value="CARRIER"/>
    <property type="match status" value="1"/>
</dbReference>
<organism evidence="2 3">
    <name type="scientific">Cohnella nanjingensis</name>
    <dbReference type="NCBI Taxonomy" id="1387779"/>
    <lineage>
        <taxon>Bacteria</taxon>
        <taxon>Bacillati</taxon>
        <taxon>Bacillota</taxon>
        <taxon>Bacilli</taxon>
        <taxon>Bacillales</taxon>
        <taxon>Paenibacillaceae</taxon>
        <taxon>Cohnella</taxon>
    </lineage>
</organism>
<evidence type="ECO:0000259" key="1">
    <source>
        <dbReference type="PROSITE" id="PS50075"/>
    </source>
</evidence>
<dbReference type="InterPro" id="IPR036736">
    <property type="entry name" value="ACP-like_sf"/>
</dbReference>
<dbReference type="Pfam" id="PF00550">
    <property type="entry name" value="PP-binding"/>
    <property type="match status" value="1"/>
</dbReference>
<evidence type="ECO:0000313" key="2">
    <source>
        <dbReference type="EMBL" id="MBB6673759.1"/>
    </source>
</evidence>
<gene>
    <name evidence="2" type="ORF">H7C19_24055</name>
</gene>
<comment type="caution">
    <text evidence="2">The sequence shown here is derived from an EMBL/GenBank/DDBJ whole genome shotgun (WGS) entry which is preliminary data.</text>
</comment>
<dbReference type="SUPFAM" id="SSF47336">
    <property type="entry name" value="ACP-like"/>
    <property type="match status" value="1"/>
</dbReference>
<evidence type="ECO:0000313" key="3">
    <source>
        <dbReference type="Proteomes" id="UP000547209"/>
    </source>
</evidence>
<proteinExistence type="predicted"/>
<protein>
    <submittedName>
        <fullName evidence="2">Acyl carrier protein</fullName>
    </submittedName>
</protein>
<sequence>MNGHLISFEDMKQTVKEKLIVERLELEDVTAADIGDEMPLFGEGLGLDSVEAFEVMVGLEAVFGVMVEGIPAERLREHLTNVTSIARFVEASLREQADRLAETGHP</sequence>
<dbReference type="Proteomes" id="UP000547209">
    <property type="component" value="Unassembled WGS sequence"/>
</dbReference>
<keyword evidence="3" id="KW-1185">Reference proteome</keyword>
<dbReference type="InterPro" id="IPR009081">
    <property type="entry name" value="PP-bd_ACP"/>
</dbReference>
<name>A0A7X0RX72_9BACL</name>
<feature type="domain" description="Carrier" evidence="1">
    <location>
        <begin position="10"/>
        <end position="93"/>
    </location>
</feature>
<accession>A0A7X0RX72</accession>